<feature type="signal peptide" evidence="3">
    <location>
        <begin position="1"/>
        <end position="22"/>
    </location>
</feature>
<dbReference type="Pfam" id="PF01915">
    <property type="entry name" value="Glyco_hydro_3_C"/>
    <property type="match status" value="1"/>
</dbReference>
<comment type="caution">
    <text evidence="7">The sequence shown here is derived from an EMBL/GenBank/DDBJ whole genome shotgun (WGS) entry which is preliminary data.</text>
</comment>
<dbReference type="Gene3D" id="3.20.20.300">
    <property type="entry name" value="Glycoside hydrolase, family 3, N-terminal domain"/>
    <property type="match status" value="1"/>
</dbReference>
<keyword evidence="3" id="KW-0732">Signal</keyword>
<organism evidence="7 8">
    <name type="scientific">Sphingomonas lenta</name>
    <dbReference type="NCBI Taxonomy" id="1141887"/>
    <lineage>
        <taxon>Bacteria</taxon>
        <taxon>Pseudomonadati</taxon>
        <taxon>Pseudomonadota</taxon>
        <taxon>Alphaproteobacteria</taxon>
        <taxon>Sphingomonadales</taxon>
        <taxon>Sphingomonadaceae</taxon>
        <taxon>Sphingomonas</taxon>
    </lineage>
</organism>
<dbReference type="InterPro" id="IPR002772">
    <property type="entry name" value="Glyco_hydro_3_C"/>
</dbReference>
<dbReference type="InterPro" id="IPR036962">
    <property type="entry name" value="Glyco_hydro_3_N_sf"/>
</dbReference>
<feature type="domain" description="ExoP galactose-binding-like" evidence="6">
    <location>
        <begin position="657"/>
        <end position="807"/>
    </location>
</feature>
<dbReference type="InterPro" id="IPR051915">
    <property type="entry name" value="Cellulose_Degrad_GH3"/>
</dbReference>
<proteinExistence type="predicted"/>
<dbReference type="PANTHER" id="PTHR30620">
    <property type="entry name" value="PERIPLASMIC BETA-GLUCOSIDASE-RELATED"/>
    <property type="match status" value="1"/>
</dbReference>
<evidence type="ECO:0000259" key="6">
    <source>
        <dbReference type="Pfam" id="PF18559"/>
    </source>
</evidence>
<keyword evidence="8" id="KW-1185">Reference proteome</keyword>
<accession>A0A2A2SFA4</accession>
<dbReference type="OrthoDB" id="9781691at2"/>
<protein>
    <submittedName>
        <fullName evidence="7">1,4-beta-D-glucan glucohydrolase</fullName>
    </submittedName>
</protein>
<evidence type="ECO:0000313" key="8">
    <source>
        <dbReference type="Proteomes" id="UP000218151"/>
    </source>
</evidence>
<dbReference type="Proteomes" id="UP000218151">
    <property type="component" value="Unassembled WGS sequence"/>
</dbReference>
<dbReference type="SUPFAM" id="SSF52279">
    <property type="entry name" value="Beta-D-glucan exohydrolase, C-terminal domain"/>
    <property type="match status" value="1"/>
</dbReference>
<keyword evidence="1 7" id="KW-0378">Hydrolase</keyword>
<feature type="domain" description="Glycoside hydrolase family 3 C-terminal" evidence="5">
    <location>
        <begin position="416"/>
        <end position="623"/>
    </location>
</feature>
<dbReference type="Gene3D" id="3.40.50.1700">
    <property type="entry name" value="Glycoside hydrolase family 3 C-terminal domain"/>
    <property type="match status" value="1"/>
</dbReference>
<evidence type="ECO:0000256" key="3">
    <source>
        <dbReference type="SAM" id="SignalP"/>
    </source>
</evidence>
<dbReference type="PANTHER" id="PTHR30620:SF77">
    <property type="entry name" value="LYSOSOMAL BETA GLUCOSIDASE-LIKE"/>
    <property type="match status" value="1"/>
</dbReference>
<gene>
    <name evidence="7" type="ORF">CKY28_08595</name>
</gene>
<reference evidence="8" key="1">
    <citation type="submission" date="2017-09" db="EMBL/GenBank/DDBJ databases">
        <authorList>
            <person name="Feng G."/>
            <person name="Zhu H."/>
        </authorList>
    </citation>
    <scope>NUCLEOTIDE SEQUENCE [LARGE SCALE GENOMIC DNA]</scope>
    <source>
        <strain evidence="8">1PNM-20</strain>
    </source>
</reference>
<feature type="chain" id="PRO_5012358657" evidence="3">
    <location>
        <begin position="23"/>
        <end position="821"/>
    </location>
</feature>
<name>A0A2A2SFA4_9SPHN</name>
<evidence type="ECO:0000256" key="1">
    <source>
        <dbReference type="ARBA" id="ARBA00022801"/>
    </source>
</evidence>
<dbReference type="GO" id="GO:0009251">
    <property type="term" value="P:glucan catabolic process"/>
    <property type="evidence" value="ECO:0007669"/>
    <property type="project" value="TreeGrafter"/>
</dbReference>
<evidence type="ECO:0000259" key="4">
    <source>
        <dbReference type="Pfam" id="PF00933"/>
    </source>
</evidence>
<dbReference type="InterPro" id="IPR041443">
    <property type="entry name" value="Exop_C"/>
</dbReference>
<dbReference type="InterPro" id="IPR017853">
    <property type="entry name" value="GH"/>
</dbReference>
<dbReference type="Gene3D" id="2.60.120.430">
    <property type="entry name" value="Galactose-binding lectin"/>
    <property type="match status" value="1"/>
</dbReference>
<dbReference type="PRINTS" id="PR00133">
    <property type="entry name" value="GLHYDRLASE3"/>
</dbReference>
<dbReference type="InterPro" id="IPR036881">
    <property type="entry name" value="Glyco_hydro_3_C_sf"/>
</dbReference>
<dbReference type="SUPFAM" id="SSF51445">
    <property type="entry name" value="(Trans)glycosidases"/>
    <property type="match status" value="1"/>
</dbReference>
<feature type="region of interest" description="Disordered" evidence="2">
    <location>
        <begin position="19"/>
        <end position="44"/>
    </location>
</feature>
<dbReference type="AlphaFoldDB" id="A0A2A2SFA4"/>
<dbReference type="Pfam" id="PF00933">
    <property type="entry name" value="Glyco_hydro_3"/>
    <property type="match status" value="1"/>
</dbReference>
<dbReference type="EMBL" id="NSLI01000003">
    <property type="protein sequence ID" value="PAX07691.1"/>
    <property type="molecule type" value="Genomic_DNA"/>
</dbReference>
<evidence type="ECO:0000259" key="5">
    <source>
        <dbReference type="Pfam" id="PF01915"/>
    </source>
</evidence>
<dbReference type="InterPro" id="IPR001764">
    <property type="entry name" value="Glyco_hydro_3_N"/>
</dbReference>
<dbReference type="RefSeq" id="WP_095997933.1">
    <property type="nucleotide sequence ID" value="NZ_NSLI01000003.1"/>
</dbReference>
<dbReference type="GO" id="GO:0008422">
    <property type="term" value="F:beta-glucosidase activity"/>
    <property type="evidence" value="ECO:0007669"/>
    <property type="project" value="TreeGrafter"/>
</dbReference>
<evidence type="ECO:0000313" key="7">
    <source>
        <dbReference type="EMBL" id="PAX07691.1"/>
    </source>
</evidence>
<evidence type="ECO:0000256" key="2">
    <source>
        <dbReference type="SAM" id="MobiDB-lite"/>
    </source>
</evidence>
<dbReference type="Pfam" id="PF18559">
    <property type="entry name" value="Exop_C"/>
    <property type="match status" value="1"/>
</dbReference>
<sequence length="821" mass="84715">MSRRLGLLIALAASAAHLPASGQSGSTANPALWPAASSPDTLSDPATEKRIDALLARMSVEQKVGQVIQADISAITPADLARHPLGSILAGGNSGPNGNERASPQEWRAMVQAFRDASTKTGVGIPIIFGVDAVHGHNNVPGATVFPHNIGLGAARDPALVRRIGEATAAEVAATGIEWTFAPTLAVPQDTRWGRTYEGYAQDPALVARYAGEMTLGLQGPLAAGKPVAPDRVAASIKHFLADGGTRGGKDQGDAILPEAELVRLHAQGYPRGIEAGALTVMASFSSWNGTKHHGNKSLLTDVLKERMGFDGLIVGDWNAHGQIPGCTTTDCPAAINAGLDLYMAPDSWKGLFDSLVAQVKAGKVPMARLNDAVRRNLRVKVKLGLLDGGRRPVDVSVIGSAPHRALAREAVAKSLVLLKNNGGVLPIKPGARVLVAGDGADNLTKQAGGWTVTWQGTGTTPADFPGAQSIYAGLSEAIRAAGGTATLSADGKYADKPDVAIVVYGEDPYAEFQGDVPTLDYQPAGATDLALLKRLKAAGVPVVSVFLSGRPLWTNPELNASDAFVAAWLPGSEGGGVADVLVAGRDGRPRRDFSGKLSFAWPATAAAPVTNPLWPYGHGLTYADRRTVPALPEAPGIDVAAALNVDRYFDAGRALAPWTLTLADAGGARPVAAPAEASPAGAVSARAVDLRAQEDARRLVWTGKGQGAVTIDGPAADLTRQLTGAFSLAIDWRVDAAPTAPVSVALGGRALDLTSAIKTVPLGRPTTLHIPLRCFASAGANLARVGTPLSIATAGSFTATLARVRLEPSTLSDACPAPAK</sequence>
<feature type="domain" description="Glycoside hydrolase family 3 N-terminal" evidence="4">
    <location>
        <begin position="60"/>
        <end position="379"/>
    </location>
</feature>